<feature type="compositionally biased region" description="Basic residues" evidence="1">
    <location>
        <begin position="72"/>
        <end position="94"/>
    </location>
</feature>
<sequence>MHDPTSKALNDIVVTREMTSAPSGASWRSGHSPAGGVSGPDPAPGVAGPDLRQGAPDGKAATEGGPQPGKASSHKCKAKKGKSRPRDKKQRPAHSVRLNEDELAIIQAGADHVGMSVAGFLAYSALAAARDQARTAAAIATERDVLTALFGVRRQLGWAGSNVNQIAKALNSGADAPHFAAALDDLQRAAQAAQRAADRITNRQEEEAA</sequence>
<reference evidence="2 3" key="1">
    <citation type="journal article" date="2019" name="Int. J. Syst. Evol. Microbiol.">
        <title>The Global Catalogue of Microorganisms (GCM) 10K type strain sequencing project: providing services to taxonomists for standard genome sequencing and annotation.</title>
        <authorList>
            <consortium name="The Broad Institute Genomics Platform"/>
            <consortium name="The Broad Institute Genome Sequencing Center for Infectious Disease"/>
            <person name="Wu L."/>
            <person name="Ma J."/>
        </authorList>
    </citation>
    <scope>NUCLEOTIDE SEQUENCE [LARGE SCALE GENOMIC DNA]</scope>
    <source>
        <strain evidence="2 3">JCM 5062</strain>
    </source>
</reference>
<organism evidence="2 3">
    <name type="scientific">Streptomyces gobitricini</name>
    <dbReference type="NCBI Taxonomy" id="68211"/>
    <lineage>
        <taxon>Bacteria</taxon>
        <taxon>Bacillati</taxon>
        <taxon>Actinomycetota</taxon>
        <taxon>Actinomycetes</taxon>
        <taxon>Kitasatosporales</taxon>
        <taxon>Streptomycetaceae</taxon>
        <taxon>Streptomyces</taxon>
    </lineage>
</organism>
<comment type="caution">
    <text evidence="2">The sequence shown here is derived from an EMBL/GenBank/DDBJ whole genome shotgun (WGS) entry which is preliminary data.</text>
</comment>
<evidence type="ECO:0008006" key="4">
    <source>
        <dbReference type="Google" id="ProtNLM"/>
    </source>
</evidence>
<gene>
    <name evidence="2" type="ORF">GCM10010393_45280</name>
</gene>
<dbReference type="Proteomes" id="UP001499942">
    <property type="component" value="Unassembled WGS sequence"/>
</dbReference>
<feature type="region of interest" description="Disordered" evidence="1">
    <location>
        <begin position="1"/>
        <end position="96"/>
    </location>
</feature>
<protein>
    <recommendedName>
        <fullName evidence="4">Mobilization protein</fullName>
    </recommendedName>
</protein>
<evidence type="ECO:0000313" key="2">
    <source>
        <dbReference type="EMBL" id="GAA2507405.1"/>
    </source>
</evidence>
<dbReference type="EMBL" id="BAAASR010000025">
    <property type="protein sequence ID" value="GAA2507405.1"/>
    <property type="molecule type" value="Genomic_DNA"/>
</dbReference>
<accession>A0ABN3MSD8</accession>
<name>A0ABN3MSD8_9ACTN</name>
<proteinExistence type="predicted"/>
<evidence type="ECO:0000256" key="1">
    <source>
        <dbReference type="SAM" id="MobiDB-lite"/>
    </source>
</evidence>
<dbReference type="InterPro" id="IPR053842">
    <property type="entry name" value="NikA-like"/>
</dbReference>
<dbReference type="Pfam" id="PF21983">
    <property type="entry name" value="NikA-like"/>
    <property type="match status" value="1"/>
</dbReference>
<evidence type="ECO:0000313" key="3">
    <source>
        <dbReference type="Proteomes" id="UP001499942"/>
    </source>
</evidence>
<keyword evidence="3" id="KW-1185">Reference proteome</keyword>